<organism evidence="2 3">
    <name type="scientific">Crassostrea virginica</name>
    <name type="common">Eastern oyster</name>
    <dbReference type="NCBI Taxonomy" id="6565"/>
    <lineage>
        <taxon>Eukaryota</taxon>
        <taxon>Metazoa</taxon>
        <taxon>Spiralia</taxon>
        <taxon>Lophotrochozoa</taxon>
        <taxon>Mollusca</taxon>
        <taxon>Bivalvia</taxon>
        <taxon>Autobranchia</taxon>
        <taxon>Pteriomorphia</taxon>
        <taxon>Ostreida</taxon>
        <taxon>Ostreoidea</taxon>
        <taxon>Ostreidae</taxon>
        <taxon>Crassostrea</taxon>
    </lineage>
</organism>
<dbReference type="Proteomes" id="UP000694844">
    <property type="component" value="Chromosome 10"/>
</dbReference>
<keyword evidence="1" id="KW-0732">Signal</keyword>
<dbReference type="AlphaFoldDB" id="A0A8B8C9B0"/>
<sequence length="80" mass="8963">MKSVLAIAFLLCLVALSVEGYFGYGGYFGLGGLDYGYGGYRHGGYYGIPHYGPHSRRLFYNPIHGLHSHGSYHDYDHPIY</sequence>
<dbReference type="KEGG" id="cvn:111117488"/>
<keyword evidence="2" id="KW-1185">Reference proteome</keyword>
<dbReference type="RefSeq" id="XP_022312333.1">
    <property type="nucleotide sequence ID" value="XM_022456625.1"/>
</dbReference>
<feature type="signal peptide" evidence="1">
    <location>
        <begin position="1"/>
        <end position="20"/>
    </location>
</feature>
<evidence type="ECO:0000313" key="3">
    <source>
        <dbReference type="RefSeq" id="XP_022312333.1"/>
    </source>
</evidence>
<evidence type="ECO:0000313" key="2">
    <source>
        <dbReference type="Proteomes" id="UP000694844"/>
    </source>
</evidence>
<gene>
    <name evidence="3" type="primary">LOC111117488</name>
</gene>
<protein>
    <submittedName>
        <fullName evidence="3">Prismalin-14-like</fullName>
    </submittedName>
</protein>
<accession>A0A8B8C9B0</accession>
<feature type="chain" id="PRO_5034173824" evidence="1">
    <location>
        <begin position="21"/>
        <end position="80"/>
    </location>
</feature>
<reference evidence="3" key="1">
    <citation type="submission" date="2025-08" db="UniProtKB">
        <authorList>
            <consortium name="RefSeq"/>
        </authorList>
    </citation>
    <scope>IDENTIFICATION</scope>
    <source>
        <tissue evidence="3">Whole sample</tissue>
    </source>
</reference>
<evidence type="ECO:0000256" key="1">
    <source>
        <dbReference type="SAM" id="SignalP"/>
    </source>
</evidence>
<dbReference type="GeneID" id="111117488"/>
<proteinExistence type="predicted"/>
<name>A0A8B8C9B0_CRAVI</name>